<organism evidence="2 3">
    <name type="scientific">Fusarium oxysporum</name>
    <name type="common">Fusarium vascular wilt</name>
    <dbReference type="NCBI Taxonomy" id="5507"/>
    <lineage>
        <taxon>Eukaryota</taxon>
        <taxon>Fungi</taxon>
        <taxon>Dikarya</taxon>
        <taxon>Ascomycota</taxon>
        <taxon>Pezizomycotina</taxon>
        <taxon>Sordariomycetes</taxon>
        <taxon>Hypocreomycetidae</taxon>
        <taxon>Hypocreales</taxon>
        <taxon>Nectriaceae</taxon>
        <taxon>Fusarium</taxon>
        <taxon>Fusarium oxysporum species complex</taxon>
    </lineage>
</organism>
<dbReference type="EMBL" id="FMJY01000001">
    <property type="protein sequence ID" value="SCO76765.1"/>
    <property type="molecule type" value="Genomic_DNA"/>
</dbReference>
<evidence type="ECO:0000313" key="3">
    <source>
        <dbReference type="Proteomes" id="UP000219369"/>
    </source>
</evidence>
<dbReference type="VEuPathDB" id="FungiDB:FOXG_15288"/>
<reference evidence="3" key="1">
    <citation type="submission" date="2016-09" db="EMBL/GenBank/DDBJ databases">
        <authorList>
            <person name="Guldener U."/>
        </authorList>
    </citation>
    <scope>NUCLEOTIDE SEQUENCE [LARGE SCALE GENOMIC DNA]</scope>
    <source>
        <strain evidence="3">V64-1</strain>
    </source>
</reference>
<sequence length="106" mass="11954">MKTGSSFLKVLLTGSFVSAKYTIKIPKDAIWVTNWDQLHEMGAKYPDTALVEKYGGNVIEVDGKIVLATDEEMTKQIDSLIKELEKDDIEVEAETETSKRRDASNW</sequence>
<protein>
    <submittedName>
        <fullName evidence="2">Uncharacterized protein</fullName>
    </submittedName>
</protein>
<keyword evidence="1" id="KW-0732">Signal</keyword>
<dbReference type="VEuPathDB" id="FungiDB:FOMG_05996"/>
<evidence type="ECO:0000313" key="2">
    <source>
        <dbReference type="EMBL" id="SCO76765.1"/>
    </source>
</evidence>
<dbReference type="AlphaFoldDB" id="A0A2H3STP9"/>
<dbReference type="VEuPathDB" id="FungiDB:FOC4_g10002414"/>
<dbReference type="VEuPathDB" id="FungiDB:FOZG_13694"/>
<proteinExistence type="predicted"/>
<dbReference type="VEuPathDB" id="FungiDB:FOIG_02423"/>
<dbReference type="Proteomes" id="UP000219369">
    <property type="component" value="Unassembled WGS sequence"/>
</dbReference>
<feature type="signal peptide" evidence="1">
    <location>
        <begin position="1"/>
        <end position="19"/>
    </location>
</feature>
<evidence type="ECO:0000256" key="1">
    <source>
        <dbReference type="SAM" id="SignalP"/>
    </source>
</evidence>
<gene>
    <name evidence="2" type="ORF">FRV6_00977</name>
</gene>
<accession>A0A2H3STP9</accession>
<dbReference type="OrthoDB" id="3660917at2759"/>
<dbReference type="VEuPathDB" id="FungiDB:FOC1_h10017092"/>
<name>A0A2H3STP9_FUSOX</name>
<feature type="chain" id="PRO_5013568175" evidence="1">
    <location>
        <begin position="20"/>
        <end position="106"/>
    </location>
</feature>